<reference evidence="2" key="2">
    <citation type="submission" date="2025-08" db="UniProtKB">
        <authorList>
            <consortium name="Ensembl"/>
        </authorList>
    </citation>
    <scope>IDENTIFICATION</scope>
</reference>
<dbReference type="AlphaFoldDB" id="H2YI61"/>
<dbReference type="InterPro" id="IPR007110">
    <property type="entry name" value="Ig-like_dom"/>
</dbReference>
<reference evidence="3" key="1">
    <citation type="submission" date="2003-08" db="EMBL/GenBank/DDBJ databases">
        <authorList>
            <person name="Birren B."/>
            <person name="Nusbaum C."/>
            <person name="Abebe A."/>
            <person name="Abouelleil A."/>
            <person name="Adekoya E."/>
            <person name="Ait-zahra M."/>
            <person name="Allen N."/>
            <person name="Allen T."/>
            <person name="An P."/>
            <person name="Anderson M."/>
            <person name="Anderson S."/>
            <person name="Arachchi H."/>
            <person name="Armbruster J."/>
            <person name="Bachantsang P."/>
            <person name="Baldwin J."/>
            <person name="Barry A."/>
            <person name="Bayul T."/>
            <person name="Blitshsteyn B."/>
            <person name="Bloom T."/>
            <person name="Blye J."/>
            <person name="Boguslavskiy L."/>
            <person name="Borowsky M."/>
            <person name="Boukhgalter B."/>
            <person name="Brunache A."/>
            <person name="Butler J."/>
            <person name="Calixte N."/>
            <person name="Calvo S."/>
            <person name="Camarata J."/>
            <person name="Campo K."/>
            <person name="Chang J."/>
            <person name="Cheshatsang Y."/>
            <person name="Citroen M."/>
            <person name="Collymore A."/>
            <person name="Considine T."/>
            <person name="Cook A."/>
            <person name="Cooke P."/>
            <person name="Corum B."/>
            <person name="Cuomo C."/>
            <person name="David R."/>
            <person name="Dawoe T."/>
            <person name="Degray S."/>
            <person name="Dodge S."/>
            <person name="Dooley K."/>
            <person name="Dorje P."/>
            <person name="Dorjee K."/>
            <person name="Dorris L."/>
            <person name="Duffey N."/>
            <person name="Dupes A."/>
            <person name="Elkins T."/>
            <person name="Engels R."/>
            <person name="Erickson J."/>
            <person name="Farina A."/>
            <person name="Faro S."/>
            <person name="Ferreira P."/>
            <person name="Fischer H."/>
            <person name="Fitzgerald M."/>
            <person name="Foley K."/>
            <person name="Gage D."/>
            <person name="Galagan J."/>
            <person name="Gearin G."/>
            <person name="Gnerre S."/>
            <person name="Gnirke A."/>
            <person name="Goyette A."/>
            <person name="Graham J."/>
            <person name="Grandbois E."/>
            <person name="Gyaltsen K."/>
            <person name="Hafez N."/>
            <person name="Hagopian D."/>
            <person name="Hagos B."/>
            <person name="Hall J."/>
            <person name="Hatcher B."/>
            <person name="Heller A."/>
            <person name="Higgins H."/>
            <person name="Honan T."/>
            <person name="Horn A."/>
            <person name="Houde N."/>
            <person name="Hughes L."/>
            <person name="Hulme W."/>
            <person name="Husby E."/>
            <person name="Iliev I."/>
            <person name="Jaffe D."/>
            <person name="Jones C."/>
            <person name="Kamal M."/>
            <person name="Kamat A."/>
            <person name="Kamvysselis M."/>
            <person name="Karlsson E."/>
            <person name="Kells C."/>
            <person name="Kieu A."/>
            <person name="Kisner P."/>
            <person name="Kodira C."/>
            <person name="Kulbokas E."/>
            <person name="Labutti K."/>
            <person name="Lama D."/>
            <person name="Landers T."/>
            <person name="Leger J."/>
            <person name="Levine S."/>
            <person name="Lewis D."/>
            <person name="Lewis T."/>
            <person name="Lindblad-toh K."/>
            <person name="Liu X."/>
            <person name="Lokyitsang T."/>
            <person name="Lokyitsang Y."/>
            <person name="Lucien O."/>
            <person name="Lui A."/>
            <person name="Ma L.J."/>
            <person name="Mabbitt R."/>
            <person name="Macdonald J."/>
            <person name="Maclean C."/>
            <person name="Major J."/>
            <person name="Manning J."/>
            <person name="Marabella R."/>
            <person name="Maru K."/>
            <person name="Matthews C."/>
            <person name="Mauceli E."/>
            <person name="Mccarthy M."/>
            <person name="Mcdonough S."/>
            <person name="Mcghee T."/>
            <person name="Meldrim J."/>
            <person name="Meneus L."/>
            <person name="Mesirov J."/>
            <person name="Mihalev A."/>
            <person name="Mihova T."/>
            <person name="Mikkelsen T."/>
            <person name="Mlenga V."/>
            <person name="Moru K."/>
            <person name="Mozes J."/>
            <person name="Mulrain L."/>
            <person name="Munson G."/>
            <person name="Naylor J."/>
            <person name="Newes C."/>
            <person name="Nguyen C."/>
            <person name="Nguyen N."/>
            <person name="Nguyen T."/>
            <person name="Nicol R."/>
            <person name="Nielsen C."/>
            <person name="Nizzari M."/>
            <person name="Norbu C."/>
            <person name="Norbu N."/>
            <person name="O'donnell P."/>
            <person name="Okoawo O."/>
            <person name="O'leary S."/>
            <person name="Omotosho B."/>
            <person name="O'neill K."/>
            <person name="Osman S."/>
            <person name="Parker S."/>
            <person name="Perrin D."/>
            <person name="Phunkhang P."/>
            <person name="Piqani B."/>
            <person name="Purcell S."/>
            <person name="Rachupka T."/>
            <person name="Ramasamy U."/>
            <person name="Rameau R."/>
            <person name="Ray V."/>
            <person name="Raymond C."/>
            <person name="Retta R."/>
            <person name="Richardson S."/>
            <person name="Rise C."/>
            <person name="Rodriguez J."/>
            <person name="Rogers J."/>
            <person name="Rogov P."/>
            <person name="Rutman M."/>
            <person name="Schupbach R."/>
            <person name="Seaman C."/>
            <person name="Settipalli S."/>
            <person name="Sharpe T."/>
            <person name="Sheridan J."/>
            <person name="Sherpa N."/>
            <person name="Shi J."/>
            <person name="Smirnov S."/>
            <person name="Smith C."/>
            <person name="Sougnez C."/>
            <person name="Spencer B."/>
            <person name="Stalker J."/>
            <person name="Stange-thomann N."/>
            <person name="Stavropoulos S."/>
            <person name="Stetson K."/>
            <person name="Stone C."/>
            <person name="Stone S."/>
            <person name="Stubbs M."/>
            <person name="Talamas J."/>
            <person name="Tchuinga P."/>
            <person name="Tenzing P."/>
            <person name="Tesfaye S."/>
            <person name="Theodore J."/>
            <person name="Thoulutsang Y."/>
            <person name="Topham K."/>
            <person name="Towey S."/>
            <person name="Tsamla T."/>
            <person name="Tsomo N."/>
            <person name="Vallee D."/>
            <person name="Vassiliev H."/>
            <person name="Venkataraman V."/>
            <person name="Vinson J."/>
            <person name="Vo A."/>
            <person name="Wade C."/>
            <person name="Wang S."/>
            <person name="Wangchuk T."/>
            <person name="Wangdi T."/>
            <person name="Whittaker C."/>
            <person name="Wilkinson J."/>
            <person name="Wu Y."/>
            <person name="Wyman D."/>
            <person name="Yadav S."/>
            <person name="Yang S."/>
            <person name="Yang X."/>
            <person name="Yeager S."/>
            <person name="Yee E."/>
            <person name="Young G."/>
            <person name="Zainoun J."/>
            <person name="Zembeck L."/>
            <person name="Zimmer A."/>
            <person name="Zody M."/>
            <person name="Lander E."/>
        </authorList>
    </citation>
    <scope>NUCLEOTIDE SEQUENCE [LARGE SCALE GENOMIC DNA]</scope>
</reference>
<dbReference type="HOGENOM" id="CLU_2054902_0_0_1"/>
<dbReference type="GeneTree" id="ENSGT00390000012896"/>
<keyword evidence="3" id="KW-1185">Reference proteome</keyword>
<dbReference type="InterPro" id="IPR036179">
    <property type="entry name" value="Ig-like_dom_sf"/>
</dbReference>
<reference evidence="2" key="3">
    <citation type="submission" date="2025-09" db="UniProtKB">
        <authorList>
            <consortium name="Ensembl"/>
        </authorList>
    </citation>
    <scope>IDENTIFICATION</scope>
</reference>
<dbReference type="InParanoid" id="H2YI61"/>
<protein>
    <recommendedName>
        <fullName evidence="1">Ig-like domain-containing protein</fullName>
    </recommendedName>
</protein>
<organism evidence="2 3">
    <name type="scientific">Ciona savignyi</name>
    <name type="common">Pacific transparent sea squirt</name>
    <dbReference type="NCBI Taxonomy" id="51511"/>
    <lineage>
        <taxon>Eukaryota</taxon>
        <taxon>Metazoa</taxon>
        <taxon>Chordata</taxon>
        <taxon>Tunicata</taxon>
        <taxon>Ascidiacea</taxon>
        <taxon>Phlebobranchia</taxon>
        <taxon>Cionidae</taxon>
        <taxon>Ciona</taxon>
    </lineage>
</organism>
<dbReference type="InterPro" id="IPR013783">
    <property type="entry name" value="Ig-like_fold"/>
</dbReference>
<sequence>MKASGDMPRSVLTSGGRLQITEFTPETDVGHYACKGVNDAGVSMAGVDITEAKPPVVSILPHGATREVGTSVKFVCSLDNGLNSDIRWTKDDGDNLDADQISSDGSVVMLHNITTRDAGS</sequence>
<feature type="domain" description="Ig-like" evidence="1">
    <location>
        <begin position="55"/>
        <end position="120"/>
    </location>
</feature>
<dbReference type="PROSITE" id="PS50835">
    <property type="entry name" value="IG_LIKE"/>
    <property type="match status" value="1"/>
</dbReference>
<dbReference type="Ensembl" id="ENSCSAVT00000005081.1">
    <property type="protein sequence ID" value="ENSCSAVP00000005010.1"/>
    <property type="gene ID" value="ENSCSAVG00000002988.1"/>
</dbReference>
<dbReference type="SUPFAM" id="SSF48726">
    <property type="entry name" value="Immunoglobulin"/>
    <property type="match status" value="2"/>
</dbReference>
<dbReference type="Gene3D" id="2.60.40.10">
    <property type="entry name" value="Immunoglobulins"/>
    <property type="match status" value="1"/>
</dbReference>
<dbReference type="OMA" id="MKESGEM"/>
<name>H2YI61_CIOSA</name>
<evidence type="ECO:0000313" key="3">
    <source>
        <dbReference type="Proteomes" id="UP000007875"/>
    </source>
</evidence>
<evidence type="ECO:0000259" key="1">
    <source>
        <dbReference type="PROSITE" id="PS50835"/>
    </source>
</evidence>
<proteinExistence type="predicted"/>
<dbReference type="Proteomes" id="UP000007875">
    <property type="component" value="Unassembled WGS sequence"/>
</dbReference>
<evidence type="ECO:0000313" key="2">
    <source>
        <dbReference type="Ensembl" id="ENSCSAVP00000005010.1"/>
    </source>
</evidence>
<accession>H2YI61</accession>